<dbReference type="PANTHER" id="PTHR33784">
    <property type="entry name" value="OS05G0482100 PROTEIN"/>
    <property type="match status" value="1"/>
</dbReference>
<dbReference type="EMBL" id="HG994370">
    <property type="protein sequence ID" value="CAF2059221.1"/>
    <property type="molecule type" value="Genomic_DNA"/>
</dbReference>
<dbReference type="AlphaFoldDB" id="A0A816QBJ6"/>
<dbReference type="Proteomes" id="UP001295469">
    <property type="component" value="Chromosome C06"/>
</dbReference>
<name>A0A816QBJ6_BRANA</name>
<protein>
    <submittedName>
        <fullName evidence="1">(rape) hypothetical protein</fullName>
    </submittedName>
</protein>
<reference evidence="1" key="1">
    <citation type="submission" date="2021-01" db="EMBL/GenBank/DDBJ databases">
        <authorList>
            <consortium name="Genoscope - CEA"/>
            <person name="William W."/>
        </authorList>
    </citation>
    <scope>NUCLEOTIDE SEQUENCE</scope>
</reference>
<organism evidence="1">
    <name type="scientific">Brassica napus</name>
    <name type="common">Rape</name>
    <dbReference type="NCBI Taxonomy" id="3708"/>
    <lineage>
        <taxon>Eukaryota</taxon>
        <taxon>Viridiplantae</taxon>
        <taxon>Streptophyta</taxon>
        <taxon>Embryophyta</taxon>
        <taxon>Tracheophyta</taxon>
        <taxon>Spermatophyta</taxon>
        <taxon>Magnoliopsida</taxon>
        <taxon>eudicotyledons</taxon>
        <taxon>Gunneridae</taxon>
        <taxon>Pentapetalae</taxon>
        <taxon>rosids</taxon>
        <taxon>malvids</taxon>
        <taxon>Brassicales</taxon>
        <taxon>Brassicaceae</taxon>
        <taxon>Brassiceae</taxon>
        <taxon>Brassica</taxon>
    </lineage>
</organism>
<gene>
    <name evidence="1" type="ORF">DARMORV10_C06P24600.1</name>
</gene>
<accession>A0A816QBJ6</accession>
<dbReference type="InterPro" id="IPR040338">
    <property type="entry name" value="At1g67623-like"/>
</dbReference>
<dbReference type="PANTHER" id="PTHR33784:SF38">
    <property type="entry name" value="DUF1985 DOMAIN-CONTAINING PROTEIN"/>
    <property type="match status" value="1"/>
</dbReference>
<sequence length="208" mass="25149">MEEFRFNSLPEELQYLVAEDVAKNSFVDIFRLRITSKYMKEIILRSRVYVLFNVFNWTWQIPRHVGIEEECYAHMNSMLYLKGTQFFFLYGFEEEGLALMKTAADKSFEIALYTYAMIHKAFWDNEKYFFCFNRKNIRRISMKVKDKGWGLGWPPNATALLRKRDEFTTLVLPFYYACKCTSYDLWSRWHDDYSKGPDMCHRCFWTTE</sequence>
<evidence type="ECO:0000313" key="1">
    <source>
        <dbReference type="EMBL" id="CAF2059221.1"/>
    </source>
</evidence>
<proteinExistence type="predicted"/>